<organism evidence="2 3">
    <name type="scientific">Symbiodinium necroappetens</name>
    <dbReference type="NCBI Taxonomy" id="1628268"/>
    <lineage>
        <taxon>Eukaryota</taxon>
        <taxon>Sar</taxon>
        <taxon>Alveolata</taxon>
        <taxon>Dinophyceae</taxon>
        <taxon>Suessiales</taxon>
        <taxon>Symbiodiniaceae</taxon>
        <taxon>Symbiodinium</taxon>
    </lineage>
</organism>
<evidence type="ECO:0000313" key="2">
    <source>
        <dbReference type="EMBL" id="CAE7242914.1"/>
    </source>
</evidence>
<dbReference type="Proteomes" id="UP000601435">
    <property type="component" value="Unassembled WGS sequence"/>
</dbReference>
<sequence length="595" mass="66850">MSQQRVLKVVVILYALVRMAINLYFSKLVLLRLPLHFPLPENWSQQRWRGFGPADALWQPWFLCSSWPQAKEASALCVEFSGRLLTQEDCKVTVDYTILAGCFAMPLVPALGAYILLSKSDRFAEDSRLHVWCRRNIFFLAAMFCLDPGFTAPVELHTISYYIFLTCEVLSNGMQAICTNMKLRCLSWDRTARCCEVLMVIFVCMASVILVLYNTVLAGLPEYFTYSVICFLTLLPICGAIFGFQFWAFCCTIYAAKTQYRDNWEDVRSTVLLLGINALLTLIGPLISGVVIACVAMELFSRNTNISQLAGSELLVAFEFGLQIFNSLVLCGMIGPWSRPTEVFTELATRGFVVAKRVPFKGVINPEARGCIASFPGKYAERWAEAVAEATQSTDCSLACVFLTDAASGLGMHARNPETDECWCRALYGDVPAEAYLSIVDKHDKDFVFRRADSEAMGQHLLIKDSSLSQLEWDTKKEAAMCLVEKMSRDNDRRAPWGCQWFEEWMKNIEAASGQNQQLHVFYFQSLVGRGKVSWSQLSNEDAIEAARKSTGLGASQTAEVAYLDKLGLPYVEHDVMDFPEVMARLRSSEVFQSV</sequence>
<keyword evidence="1" id="KW-0812">Transmembrane</keyword>
<gene>
    <name evidence="2" type="ORF">SNEC2469_LOCUS4545</name>
</gene>
<protein>
    <submittedName>
        <fullName evidence="2">Uncharacterized protein</fullName>
    </submittedName>
</protein>
<feature type="transmembrane region" description="Helical" evidence="1">
    <location>
        <begin position="223"/>
        <end position="250"/>
    </location>
</feature>
<feature type="transmembrane region" description="Helical" evidence="1">
    <location>
        <begin position="7"/>
        <end position="25"/>
    </location>
</feature>
<feature type="transmembrane region" description="Helical" evidence="1">
    <location>
        <begin position="96"/>
        <end position="117"/>
    </location>
</feature>
<keyword evidence="1" id="KW-0472">Membrane</keyword>
<reference evidence="2" key="1">
    <citation type="submission" date="2021-02" db="EMBL/GenBank/DDBJ databases">
        <authorList>
            <person name="Dougan E. K."/>
            <person name="Rhodes N."/>
            <person name="Thang M."/>
            <person name="Chan C."/>
        </authorList>
    </citation>
    <scope>NUCLEOTIDE SEQUENCE</scope>
</reference>
<feature type="transmembrane region" description="Helical" evidence="1">
    <location>
        <begin position="271"/>
        <end position="300"/>
    </location>
</feature>
<accession>A0A812LKG4</accession>
<proteinExistence type="predicted"/>
<name>A0A812LKG4_9DINO</name>
<dbReference type="EMBL" id="CAJNJA010009080">
    <property type="protein sequence ID" value="CAE7242914.1"/>
    <property type="molecule type" value="Genomic_DNA"/>
</dbReference>
<comment type="caution">
    <text evidence="2">The sequence shown here is derived from an EMBL/GenBank/DDBJ whole genome shotgun (WGS) entry which is preliminary data.</text>
</comment>
<evidence type="ECO:0000256" key="1">
    <source>
        <dbReference type="SAM" id="Phobius"/>
    </source>
</evidence>
<feature type="transmembrane region" description="Helical" evidence="1">
    <location>
        <begin position="197"/>
        <end position="217"/>
    </location>
</feature>
<keyword evidence="3" id="KW-1185">Reference proteome</keyword>
<keyword evidence="1" id="KW-1133">Transmembrane helix</keyword>
<dbReference type="AlphaFoldDB" id="A0A812LKG4"/>
<evidence type="ECO:0000313" key="3">
    <source>
        <dbReference type="Proteomes" id="UP000601435"/>
    </source>
</evidence>
<dbReference type="OrthoDB" id="10311203at2759"/>